<dbReference type="Pfam" id="PF01266">
    <property type="entry name" value="DAO"/>
    <property type="match status" value="1"/>
</dbReference>
<organism evidence="4 5">
    <name type="scientific">Rhizobium leguminosarum</name>
    <dbReference type="NCBI Taxonomy" id="384"/>
    <lineage>
        <taxon>Bacteria</taxon>
        <taxon>Pseudomonadati</taxon>
        <taxon>Pseudomonadota</taxon>
        <taxon>Alphaproteobacteria</taxon>
        <taxon>Hyphomicrobiales</taxon>
        <taxon>Rhizobiaceae</taxon>
        <taxon>Rhizobium/Agrobacterium group</taxon>
        <taxon>Rhizobium</taxon>
    </lineage>
</organism>
<sequence length="432" mass="47318">MITVTGRASRPETIEIARLAVSSIVVVGAGIIGTTIAYELQRRGKAVTLLDKAAPGRGASYGNMASIAVTEFMPASRPGIWAQMPKWLLDPEGPVRIRPGYLPRLVPWFLRFLAASRPSKLRELEAAGAVLCRRVYEDLDALLKETGLGHMLTAEGCLSLYADDAEFKADREHMEILERFGFRHEILGGNAIRDLEPVLTTKIGKAVLFPDNRSITDPYRLVFALSERFGRLGGRIVQGNVVDFEQGDAGVCALRLADGRTIAADKVVLAAGAFTARLSALLREHIPLETERGYHTQIMEPGISMRHSIIWPARAFMVTPTAGGIRVGGTVEMAGLDAPPDYRRAKILVKRAQEALPDLQVRQATEWMGHRPALPDTVPVMGPSAKRRNVWYATGHGHLGLTYAATTGRLMADLITGVQPPVDMKPYRVDRF</sequence>
<keyword evidence="4" id="KW-0614">Plasmid</keyword>
<dbReference type="Gene3D" id="3.50.50.60">
    <property type="entry name" value="FAD/NAD(P)-binding domain"/>
    <property type="match status" value="2"/>
</dbReference>
<name>A0A2K9ZC68_RHILE</name>
<feature type="domain" description="FAD dependent oxidoreductase" evidence="3">
    <location>
        <begin position="24"/>
        <end position="414"/>
    </location>
</feature>
<evidence type="ECO:0000259" key="3">
    <source>
        <dbReference type="Pfam" id="PF01266"/>
    </source>
</evidence>
<geneLocation type="plasmid" evidence="5">
    <name>prln1</name>
</geneLocation>
<dbReference type="Gene3D" id="3.30.9.10">
    <property type="entry name" value="D-Amino Acid Oxidase, subunit A, domain 2"/>
    <property type="match status" value="1"/>
</dbReference>
<gene>
    <name evidence="4" type="ORF">CUJ84_pRLN1000378</name>
</gene>
<reference evidence="4 5" key="1">
    <citation type="submission" date="2017-11" db="EMBL/GenBank/DDBJ databases">
        <title>Complete genome of Rhizobium leguminosarum Norway, an ineffective micro-symbiont.</title>
        <authorList>
            <person name="Hoffrichter A."/>
            <person name="Liang J."/>
            <person name="Brachmann A."/>
            <person name="Marin M."/>
        </authorList>
    </citation>
    <scope>NUCLEOTIDE SEQUENCE [LARGE SCALE GENOMIC DNA]</scope>
    <source>
        <strain evidence="4 5">Norway</strain>
        <plasmid evidence="5">Plasmid prln1</plasmid>
    </source>
</reference>
<protein>
    <submittedName>
        <fullName evidence="4">Amino acid dehydrogenase</fullName>
    </submittedName>
</protein>
<keyword evidence="2" id="KW-0472">Membrane</keyword>
<dbReference type="GO" id="GO:0005737">
    <property type="term" value="C:cytoplasm"/>
    <property type="evidence" value="ECO:0007669"/>
    <property type="project" value="TreeGrafter"/>
</dbReference>
<accession>A0A2K9ZC68</accession>
<evidence type="ECO:0000313" key="4">
    <source>
        <dbReference type="EMBL" id="AUW45844.1"/>
    </source>
</evidence>
<dbReference type="GO" id="GO:0016491">
    <property type="term" value="F:oxidoreductase activity"/>
    <property type="evidence" value="ECO:0007669"/>
    <property type="project" value="UniProtKB-KW"/>
</dbReference>
<evidence type="ECO:0000256" key="2">
    <source>
        <dbReference type="SAM" id="Phobius"/>
    </source>
</evidence>
<dbReference type="Proteomes" id="UP000238523">
    <property type="component" value="Plasmid pRLN1"/>
</dbReference>
<evidence type="ECO:0000256" key="1">
    <source>
        <dbReference type="ARBA" id="ARBA00023002"/>
    </source>
</evidence>
<keyword evidence="2" id="KW-1133">Transmembrane helix</keyword>
<dbReference type="EMBL" id="CP025013">
    <property type="protein sequence ID" value="AUW45844.1"/>
    <property type="molecule type" value="Genomic_DNA"/>
</dbReference>
<keyword evidence="2" id="KW-0812">Transmembrane</keyword>
<dbReference type="InterPro" id="IPR036188">
    <property type="entry name" value="FAD/NAD-bd_sf"/>
</dbReference>
<dbReference type="SUPFAM" id="SSF54373">
    <property type="entry name" value="FAD-linked reductases, C-terminal domain"/>
    <property type="match status" value="1"/>
</dbReference>
<evidence type="ECO:0000313" key="5">
    <source>
        <dbReference type="Proteomes" id="UP000238523"/>
    </source>
</evidence>
<dbReference type="InterPro" id="IPR006076">
    <property type="entry name" value="FAD-dep_OxRdtase"/>
</dbReference>
<dbReference type="AlphaFoldDB" id="A0A2K9ZC68"/>
<dbReference type="PANTHER" id="PTHR13847:SF289">
    <property type="entry name" value="GLYCINE OXIDASE"/>
    <property type="match status" value="1"/>
</dbReference>
<dbReference type="SUPFAM" id="SSF51905">
    <property type="entry name" value="FAD/NAD(P)-binding domain"/>
    <property type="match status" value="1"/>
</dbReference>
<proteinExistence type="predicted"/>
<feature type="transmembrane region" description="Helical" evidence="2">
    <location>
        <begin position="16"/>
        <end position="38"/>
    </location>
</feature>
<keyword evidence="1" id="KW-0560">Oxidoreductase</keyword>
<dbReference type="PANTHER" id="PTHR13847">
    <property type="entry name" value="SARCOSINE DEHYDROGENASE-RELATED"/>
    <property type="match status" value="1"/>
</dbReference>